<dbReference type="EMBL" id="CP026952">
    <property type="protein sequence ID" value="AWB92437.1"/>
    <property type="molecule type" value="Genomic_DNA"/>
</dbReference>
<dbReference type="SUPFAM" id="SSF55961">
    <property type="entry name" value="Bet v1-like"/>
    <property type="match status" value="1"/>
</dbReference>
<sequence length="161" mass="18461">MVAAPLQAGSMSSEYTLVSHWTVARSREGLWDVLDEWLATDDPMVWWPSVQTESYDGNTLRLRARSVLGYALRFSLDDLERSRPETLRFTSSGDLRGRGVVTFTDTGTGACSMRIDWRVAVDRRWMRLTGWFLRPAFVAGHHLIMRQGERNLARWLEAQPS</sequence>
<name>A0A2S0WMA2_9ACTN</name>
<keyword evidence="2" id="KW-1185">Reference proteome</keyword>
<evidence type="ECO:0000313" key="1">
    <source>
        <dbReference type="EMBL" id="AWB92437.1"/>
    </source>
</evidence>
<proteinExistence type="predicted"/>
<gene>
    <name evidence="1" type="ORF">C3E78_09610</name>
</gene>
<accession>A0A2S0WMA2</accession>
<protein>
    <recommendedName>
        <fullName evidence="3">Polyketide cyclase</fullName>
    </recommendedName>
</protein>
<evidence type="ECO:0000313" key="2">
    <source>
        <dbReference type="Proteomes" id="UP000244384"/>
    </source>
</evidence>
<dbReference type="Proteomes" id="UP000244384">
    <property type="component" value="Chromosome"/>
</dbReference>
<dbReference type="AlphaFoldDB" id="A0A2S0WMA2"/>
<dbReference type="KEGG" id="aez:C3E78_09610"/>
<reference evidence="2" key="1">
    <citation type="submission" date="2018-01" db="EMBL/GenBank/DDBJ databases">
        <authorList>
            <person name="Li J."/>
        </authorList>
    </citation>
    <scope>NUCLEOTIDE SEQUENCE [LARGE SCALE GENOMIC DNA]</scope>
    <source>
        <strain evidence="2">592</strain>
    </source>
</reference>
<evidence type="ECO:0008006" key="3">
    <source>
        <dbReference type="Google" id="ProtNLM"/>
    </source>
</evidence>
<organism evidence="1 2">
    <name type="scientific">Aeromicrobium chenweiae</name>
    <dbReference type="NCBI Taxonomy" id="2079793"/>
    <lineage>
        <taxon>Bacteria</taxon>
        <taxon>Bacillati</taxon>
        <taxon>Actinomycetota</taxon>
        <taxon>Actinomycetes</taxon>
        <taxon>Propionibacteriales</taxon>
        <taxon>Nocardioidaceae</taxon>
        <taxon>Aeromicrobium</taxon>
    </lineage>
</organism>